<dbReference type="eggNOG" id="COG1073">
    <property type="taxonomic scope" value="Bacteria"/>
</dbReference>
<dbReference type="SUPFAM" id="SSF53474">
    <property type="entry name" value="alpha/beta-Hydrolases"/>
    <property type="match status" value="1"/>
</dbReference>
<name>B7X4E7_COMTK</name>
<dbReference type="InterPro" id="IPR050261">
    <property type="entry name" value="FrsA_esterase"/>
</dbReference>
<dbReference type="OrthoDB" id="9805123at2"/>
<gene>
    <name evidence="4" type="ORF">CtesDRAFT_PD5445</name>
</gene>
<reference evidence="4 5" key="1">
    <citation type="journal article" date="2004" name="Appl. Environ. Microbiol.">
        <title>Mineralization of individual congeners of linear alkylbenzenesulfonate by defined pairs of heterotrophic bacteria.</title>
        <authorList>
            <person name="Schleheck D."/>
            <person name="Knepper T.P."/>
            <person name="Fischer K."/>
            <person name="Cook A.M."/>
        </authorList>
    </citation>
    <scope>NUCLEOTIDE SEQUENCE [LARGE SCALE GENOMIC DNA]</scope>
    <source>
        <strain evidence="5">DSM 14576 / KF-1</strain>
    </source>
</reference>
<accession>B7X4E7</accession>
<evidence type="ECO:0000259" key="3">
    <source>
        <dbReference type="Pfam" id="PF12146"/>
    </source>
</evidence>
<dbReference type="InterPro" id="IPR029058">
    <property type="entry name" value="AB_hydrolase_fold"/>
</dbReference>
<protein>
    <submittedName>
        <fullName evidence="4">Alpha/beta hydrolase fold protein</fullName>
    </submittedName>
</protein>
<dbReference type="PANTHER" id="PTHR22946">
    <property type="entry name" value="DIENELACTONE HYDROLASE DOMAIN-CONTAINING PROTEIN-RELATED"/>
    <property type="match status" value="1"/>
</dbReference>
<dbReference type="PANTHER" id="PTHR22946:SF9">
    <property type="entry name" value="POLYKETIDE TRANSFERASE AF380"/>
    <property type="match status" value="1"/>
</dbReference>
<dbReference type="Gene3D" id="3.40.50.1820">
    <property type="entry name" value="alpha/beta hydrolase"/>
    <property type="match status" value="1"/>
</dbReference>
<sequence length="289" mass="32148">MHTTRDIWFHSGPRLKLSGRLYLPDPSNDLRAGAVFCLGFGGVKEGTPVGLCQALAEAGFTMLSFDYRGFGASEGERALLLPQEQVEDAVAALEYLATQVPGVDPQRIGLYGTSFGGGIAALAAARSPRPRAVVLSVPVMSGSQWMQSVHRWYEFREIRRRGLAAVAHKAATGEVELCERLDIMAPEPQSLVRYAEKTPISMETVWHLLQHEPMDHAHRIQAPVYLFGADDDTVVPCDQTRQFYERVVTEKQLEIFPTGNHWVVYDEGLPRVAEATARWFKQHMGLLTT</sequence>
<dbReference type="EMBL" id="AAUJ02000001">
    <property type="protein sequence ID" value="EED70497.1"/>
    <property type="molecule type" value="Genomic_DNA"/>
</dbReference>
<dbReference type="InterPro" id="IPR000073">
    <property type="entry name" value="AB_hydrolase_1"/>
</dbReference>
<dbReference type="AlphaFoldDB" id="B7X4E7"/>
<comment type="similarity">
    <text evidence="2">Belongs to the AB hydrolase superfamily. FUS2 hydrolase family.</text>
</comment>
<dbReference type="RefSeq" id="WP_003060796.1">
    <property type="nucleotide sequence ID" value="NZ_AAUJ02000001.1"/>
</dbReference>
<dbReference type="Pfam" id="PF12146">
    <property type="entry name" value="Hydrolase_4"/>
    <property type="match status" value="1"/>
</dbReference>
<feature type="domain" description="Serine aminopeptidase S33" evidence="3">
    <location>
        <begin position="51"/>
        <end position="266"/>
    </location>
</feature>
<evidence type="ECO:0000313" key="4">
    <source>
        <dbReference type="EMBL" id="EED70497.1"/>
    </source>
</evidence>
<evidence type="ECO:0000256" key="1">
    <source>
        <dbReference type="ARBA" id="ARBA00022801"/>
    </source>
</evidence>
<organism evidence="4 5">
    <name type="scientific">Comamonas testosteroni (strain DSM 14576 / KF-1)</name>
    <name type="common">Pseudomonas testosteroni</name>
    <dbReference type="NCBI Taxonomy" id="399795"/>
    <lineage>
        <taxon>Bacteria</taxon>
        <taxon>Pseudomonadati</taxon>
        <taxon>Pseudomonadota</taxon>
        <taxon>Betaproteobacteria</taxon>
        <taxon>Burkholderiales</taxon>
        <taxon>Comamonadaceae</taxon>
        <taxon>Comamonas</taxon>
    </lineage>
</organism>
<dbReference type="InterPro" id="IPR022742">
    <property type="entry name" value="Hydrolase_4"/>
</dbReference>
<dbReference type="Proteomes" id="UP000003039">
    <property type="component" value="Unassembled WGS sequence"/>
</dbReference>
<proteinExistence type="inferred from homology"/>
<evidence type="ECO:0000313" key="5">
    <source>
        <dbReference type="Proteomes" id="UP000003039"/>
    </source>
</evidence>
<comment type="caution">
    <text evidence="4">The sequence shown here is derived from an EMBL/GenBank/DDBJ whole genome shotgun (WGS) entry which is preliminary data.</text>
</comment>
<keyword evidence="1 4" id="KW-0378">Hydrolase</keyword>
<dbReference type="GO" id="GO:0052689">
    <property type="term" value="F:carboxylic ester hydrolase activity"/>
    <property type="evidence" value="ECO:0007669"/>
    <property type="project" value="UniProtKB-ARBA"/>
</dbReference>
<dbReference type="PRINTS" id="PR00111">
    <property type="entry name" value="ABHYDROLASE"/>
</dbReference>
<evidence type="ECO:0000256" key="2">
    <source>
        <dbReference type="ARBA" id="ARBA00038115"/>
    </source>
</evidence>